<evidence type="ECO:0000259" key="2">
    <source>
        <dbReference type="Pfam" id="PF25273"/>
    </source>
</evidence>
<dbReference type="Pfam" id="PF25273">
    <property type="entry name" value="DUF7869"/>
    <property type="match status" value="1"/>
</dbReference>
<dbReference type="OrthoDB" id="10068225at2759"/>
<dbReference type="PANTHER" id="PTHR10773">
    <property type="entry name" value="DNA-DIRECTED RNA POLYMERASES I, II, AND III SUBUNIT RPABC2"/>
    <property type="match status" value="1"/>
</dbReference>
<dbReference type="PANTHER" id="PTHR10773:SF19">
    <property type="match status" value="1"/>
</dbReference>
<reference evidence="3" key="1">
    <citation type="submission" date="2022-01" db="EMBL/GenBank/DDBJ databases">
        <authorList>
            <person name="King R."/>
        </authorList>
    </citation>
    <scope>NUCLEOTIDE SEQUENCE</scope>
</reference>
<protein>
    <recommendedName>
        <fullName evidence="2">DUF7869 domain-containing protein</fullName>
    </recommendedName>
</protein>
<evidence type="ECO:0000313" key="4">
    <source>
        <dbReference type="Proteomes" id="UP001153636"/>
    </source>
</evidence>
<dbReference type="AlphaFoldDB" id="A0A9P0CWB2"/>
<dbReference type="InterPro" id="IPR057191">
    <property type="entry name" value="DUF7869"/>
</dbReference>
<feature type="compositionally biased region" description="Polar residues" evidence="1">
    <location>
        <begin position="81"/>
        <end position="93"/>
    </location>
</feature>
<proteinExistence type="predicted"/>
<dbReference type="Proteomes" id="UP001153636">
    <property type="component" value="Chromosome 2"/>
</dbReference>
<evidence type="ECO:0000256" key="1">
    <source>
        <dbReference type="SAM" id="MobiDB-lite"/>
    </source>
</evidence>
<evidence type="ECO:0000313" key="3">
    <source>
        <dbReference type="EMBL" id="CAH1107035.1"/>
    </source>
</evidence>
<feature type="region of interest" description="Disordered" evidence="1">
    <location>
        <begin position="34"/>
        <end position="104"/>
    </location>
</feature>
<dbReference type="EMBL" id="OV651814">
    <property type="protein sequence ID" value="CAH1107035.1"/>
    <property type="molecule type" value="Genomic_DNA"/>
</dbReference>
<gene>
    <name evidence="3" type="ORF">PSYICH_LOCUS7421</name>
</gene>
<keyword evidence="4" id="KW-1185">Reference proteome</keyword>
<sequence length="695" mass="80363">MTSRGKKILGMVPSCSSETSFENNLQQIEETIVQEPLFDSDDSVKDADYLPDSDDSVKYTDYIPDPSSPENSDPGHRLAMNTGTTPEENTFPVTNDGEEIHQKNSWKKNVRKNKKNAGDPYINSKGHHVPGRFLGEPCNNSCRIKCSTRIRQEERTNIFISYWNLSNIDRQRDFVNNSVEVTDCKRRTTATPNNLRRFKSMKFYLKIKDSRINVCRTMLLNTLGIKKGFLNFAIKKRILPSNITEKDKRGGYGTTKIPDAALDFLKQHIKKFPTVASHYCRKDSRKMYLDPKLNIKQMYRLYKEECTKENKEYLKESYYRHIFRTHFSLSFHKPRKDQCPTCTSYEAANAESKASMLEQYNFHIKNKERARNEKNLDKAEAKETPEKIHSANFDLQQVLYVPTDPTNPILFYKTKLATYNFTIFNCGNNIGKCYMWSEVEGSRGPCEIASCLFHHLKSLPASIENVRLFSDTCGGQNKNQFVAAMFIYAVQVLQINIIDQKFLVSGHSQMECDSMHARIETVAKNVPVYLPHEWVSIAQRAKQNNPKYQVFQKADIGFLDWKTLAKLIMVNRNKDADGNVVNWHHIKWIRYEKESPFEMKIKTDLDEDFRSIMILPRRGRRVTVGSMEACLKPLHTEKKPISALKLKHLKEICNSGSVPEDCRLFFTNLLAEEGIQDETVVPDVNDPEEENFFSQ</sequence>
<name>A0A9P0CWB2_9CUCU</name>
<feature type="domain" description="DUF7869" evidence="2">
    <location>
        <begin position="464"/>
        <end position="552"/>
    </location>
</feature>
<accession>A0A9P0CWB2</accession>
<organism evidence="3 4">
    <name type="scientific">Psylliodes chrysocephalus</name>
    <dbReference type="NCBI Taxonomy" id="3402493"/>
    <lineage>
        <taxon>Eukaryota</taxon>
        <taxon>Metazoa</taxon>
        <taxon>Ecdysozoa</taxon>
        <taxon>Arthropoda</taxon>
        <taxon>Hexapoda</taxon>
        <taxon>Insecta</taxon>
        <taxon>Pterygota</taxon>
        <taxon>Neoptera</taxon>
        <taxon>Endopterygota</taxon>
        <taxon>Coleoptera</taxon>
        <taxon>Polyphaga</taxon>
        <taxon>Cucujiformia</taxon>
        <taxon>Chrysomeloidea</taxon>
        <taxon>Chrysomelidae</taxon>
        <taxon>Galerucinae</taxon>
        <taxon>Alticini</taxon>
        <taxon>Psylliodes</taxon>
    </lineage>
</organism>